<feature type="transmembrane region" description="Helical" evidence="1">
    <location>
        <begin position="33"/>
        <end position="57"/>
    </location>
</feature>
<keyword evidence="1" id="KW-0812">Transmembrane</keyword>
<dbReference type="Proteomes" id="UP000293289">
    <property type="component" value="Unassembled WGS sequence"/>
</dbReference>
<feature type="transmembrane region" description="Helical" evidence="1">
    <location>
        <begin position="96"/>
        <end position="115"/>
    </location>
</feature>
<organism evidence="2 3">
    <name type="scientific">Agromyces ramosus</name>
    <dbReference type="NCBI Taxonomy" id="33879"/>
    <lineage>
        <taxon>Bacteria</taxon>
        <taxon>Bacillati</taxon>
        <taxon>Actinomycetota</taxon>
        <taxon>Actinomycetes</taxon>
        <taxon>Micrococcales</taxon>
        <taxon>Microbacteriaceae</taxon>
        <taxon>Agromyces</taxon>
    </lineage>
</organism>
<name>A0A4Q7MCE9_9MICO</name>
<keyword evidence="1" id="KW-0472">Membrane</keyword>
<comment type="caution">
    <text evidence="2">The sequence shown here is derived from an EMBL/GenBank/DDBJ whole genome shotgun (WGS) entry which is preliminary data.</text>
</comment>
<dbReference type="EMBL" id="SGWY01000002">
    <property type="protein sequence ID" value="RZS65905.1"/>
    <property type="molecule type" value="Genomic_DNA"/>
</dbReference>
<proteinExistence type="predicted"/>
<dbReference type="AlphaFoldDB" id="A0A4Q7MCE9"/>
<gene>
    <name evidence="2" type="ORF">EV187_1610</name>
</gene>
<feature type="transmembrane region" description="Helical" evidence="1">
    <location>
        <begin position="69"/>
        <end position="90"/>
    </location>
</feature>
<reference evidence="2 3" key="1">
    <citation type="submission" date="2019-02" db="EMBL/GenBank/DDBJ databases">
        <title>Genomic Encyclopedia of Type Strains, Phase IV (KMG-IV): sequencing the most valuable type-strain genomes for metagenomic binning, comparative biology and taxonomic classification.</title>
        <authorList>
            <person name="Goeker M."/>
        </authorList>
    </citation>
    <scope>NUCLEOTIDE SEQUENCE [LARGE SCALE GENOMIC DNA]</scope>
    <source>
        <strain evidence="2 3">DSM 43045</strain>
    </source>
</reference>
<evidence type="ECO:0000313" key="3">
    <source>
        <dbReference type="Proteomes" id="UP000293289"/>
    </source>
</evidence>
<sequence>MIGWFAARNAAWGSLLGACISIAWMVMIQDFFFAVFIALGSAALCAVYAAISSVPAFFAGQSAARFRALVVGVVFASTAMALQIVLLTLTNAHSSFTWHAGAFSVLGATNAAFIFRGTRHRVAADASNGSGSIAQR</sequence>
<protein>
    <submittedName>
        <fullName evidence="2">Uncharacterized protein</fullName>
    </submittedName>
</protein>
<feature type="transmembrane region" description="Helical" evidence="1">
    <location>
        <begin position="9"/>
        <end position="27"/>
    </location>
</feature>
<accession>A0A4Q7MCE9</accession>
<keyword evidence="1" id="KW-1133">Transmembrane helix</keyword>
<evidence type="ECO:0000313" key="2">
    <source>
        <dbReference type="EMBL" id="RZS65905.1"/>
    </source>
</evidence>
<evidence type="ECO:0000256" key="1">
    <source>
        <dbReference type="SAM" id="Phobius"/>
    </source>
</evidence>
<keyword evidence="3" id="KW-1185">Reference proteome</keyword>